<sequence>MLFLLVAQARLDDVAAPADAQLQHDTEVAAPGDLQLRIPNVPQHDSRDDVTPLVDNTDRGTTSNTRISRGVASALPAYWVQIAYLIEGKWADESGSGVMKGLGHRSFYSLDEIKQLMLQLHVGIM</sequence>
<reference evidence="2 3" key="1">
    <citation type="journal article" date="2019" name="Commun. Biol.">
        <title>The bagworm genome reveals a unique fibroin gene that provides high tensile strength.</title>
        <authorList>
            <person name="Kono N."/>
            <person name="Nakamura H."/>
            <person name="Ohtoshi R."/>
            <person name="Tomita M."/>
            <person name="Numata K."/>
            <person name="Arakawa K."/>
        </authorList>
    </citation>
    <scope>NUCLEOTIDE SEQUENCE [LARGE SCALE GENOMIC DNA]</scope>
</reference>
<name>A0A4C1YPC0_EUMVA</name>
<evidence type="ECO:0000256" key="1">
    <source>
        <dbReference type="SAM" id="MobiDB-lite"/>
    </source>
</evidence>
<gene>
    <name evidence="2" type="ORF">EVAR_61907_1</name>
</gene>
<dbReference type="AlphaFoldDB" id="A0A4C1YPC0"/>
<proteinExistence type="predicted"/>
<protein>
    <submittedName>
        <fullName evidence="2">Uncharacterized protein</fullName>
    </submittedName>
</protein>
<organism evidence="2 3">
    <name type="scientific">Eumeta variegata</name>
    <name type="common">Bagworm moth</name>
    <name type="synonym">Eumeta japonica</name>
    <dbReference type="NCBI Taxonomy" id="151549"/>
    <lineage>
        <taxon>Eukaryota</taxon>
        <taxon>Metazoa</taxon>
        <taxon>Ecdysozoa</taxon>
        <taxon>Arthropoda</taxon>
        <taxon>Hexapoda</taxon>
        <taxon>Insecta</taxon>
        <taxon>Pterygota</taxon>
        <taxon>Neoptera</taxon>
        <taxon>Endopterygota</taxon>
        <taxon>Lepidoptera</taxon>
        <taxon>Glossata</taxon>
        <taxon>Ditrysia</taxon>
        <taxon>Tineoidea</taxon>
        <taxon>Psychidae</taxon>
        <taxon>Oiketicinae</taxon>
        <taxon>Eumeta</taxon>
    </lineage>
</organism>
<comment type="caution">
    <text evidence="2">The sequence shown here is derived from an EMBL/GenBank/DDBJ whole genome shotgun (WGS) entry which is preliminary data.</text>
</comment>
<evidence type="ECO:0000313" key="3">
    <source>
        <dbReference type="Proteomes" id="UP000299102"/>
    </source>
</evidence>
<dbReference type="Proteomes" id="UP000299102">
    <property type="component" value="Unassembled WGS sequence"/>
</dbReference>
<dbReference type="EMBL" id="BGZK01001282">
    <property type="protein sequence ID" value="GBP76237.1"/>
    <property type="molecule type" value="Genomic_DNA"/>
</dbReference>
<feature type="region of interest" description="Disordered" evidence="1">
    <location>
        <begin position="40"/>
        <end position="62"/>
    </location>
</feature>
<keyword evidence="3" id="KW-1185">Reference proteome</keyword>
<evidence type="ECO:0000313" key="2">
    <source>
        <dbReference type="EMBL" id="GBP76237.1"/>
    </source>
</evidence>
<accession>A0A4C1YPC0</accession>
<dbReference type="OrthoDB" id="10378122at2759"/>